<dbReference type="InterPro" id="IPR027417">
    <property type="entry name" value="P-loop_NTPase"/>
</dbReference>
<dbReference type="Gene3D" id="3.40.50.300">
    <property type="entry name" value="P-loop containing nucleotide triphosphate hydrolases"/>
    <property type="match status" value="1"/>
</dbReference>
<dbReference type="Gene3D" id="3.40.50.1820">
    <property type="entry name" value="alpha/beta hydrolase"/>
    <property type="match status" value="1"/>
</dbReference>
<dbReference type="Gene3D" id="1.20.5.340">
    <property type="match status" value="4"/>
</dbReference>
<dbReference type="InterPro" id="IPR055530">
    <property type="entry name" value="DUF7104"/>
</dbReference>
<evidence type="ECO:0000313" key="4">
    <source>
        <dbReference type="EMBL" id="VUC34820.1"/>
    </source>
</evidence>
<feature type="domain" description="Nephrocystin 3-like N-terminal" evidence="3">
    <location>
        <begin position="469"/>
        <end position="631"/>
    </location>
</feature>
<keyword evidence="2" id="KW-0812">Transmembrane</keyword>
<reference evidence="4 5" key="1">
    <citation type="submission" date="2019-06" db="EMBL/GenBank/DDBJ databases">
        <authorList>
            <person name="Broberg M."/>
        </authorList>
    </citation>
    <scope>NUCLEOTIDE SEQUENCE [LARGE SCALE GENOMIC DNA]</scope>
</reference>
<gene>
    <name evidence="4" type="ORF">CLO192961_LOCUS396136</name>
</gene>
<keyword evidence="5" id="KW-1185">Reference proteome</keyword>
<evidence type="ECO:0000256" key="1">
    <source>
        <dbReference type="ARBA" id="ARBA00022737"/>
    </source>
</evidence>
<dbReference type="Proteomes" id="UP000766486">
    <property type="component" value="Unassembled WGS sequence"/>
</dbReference>
<dbReference type="InterPro" id="IPR029058">
    <property type="entry name" value="AB_hydrolase_fold"/>
</dbReference>
<evidence type="ECO:0000259" key="3">
    <source>
        <dbReference type="Pfam" id="PF24883"/>
    </source>
</evidence>
<evidence type="ECO:0000256" key="2">
    <source>
        <dbReference type="SAM" id="Phobius"/>
    </source>
</evidence>
<dbReference type="InterPro" id="IPR056884">
    <property type="entry name" value="NPHP3-like_N"/>
</dbReference>
<sequence>MSSDSFSKSLGGWSDAATSMAYLYPAFTTIVILVLGLLLPSLALRSSSRKRSRATPPAPKCYRIQQIPVSVKEDELLHQLGYPSTKQPAASLPLTLARSFGQYRTATFVSTNTPKNLEYPIDTNFVGITPLYETKDATVDIIAVHGLGSHAIGGFRSKDSSLIWLRDFLPEDIPNTRILVYGYDSAITDKDNKISITGLAKGFLESCKAFREATETTRRPIIFIGHSLGGLLIKEALTIAFDGGKDPRNDEFFKSSYGLVFFGVPNLGIRLGKLKEITSGQINAQLIHDLELDSESEPTPYLRSLQDKFISCHRKLDPPMRIISYYEERKTITVIMDNKGNLTRGGDPCFMVTQESACRVGFQDNTHDKQPLPSDHSSLVKFSGQADPSYRIVQHRLRTLVKDGPGVISRRFQAQVELSEDEKRHWDDLNVPDYRAFIENEEKLAKPVEGTLQWLLGNDPTERPYGTSSLQHEDFEGWIDDTKSSTLLILGPPGQGKSVLSNFVVNHLQQSLREATTKVIYFFCNIKDGNARNAESVLKALIVQLCKDQRLFWKLPNRFQDRGGDRSFQSAYFDDLWRTFHDLVQHSPYQWIYCIIDGLDVYETGMKDLVTKLHEMIKQGESRIKLFLTSRPTGPVGAFPSEIKRFLKQPNKDMDIFIKKEIESLPSTFNSHMKETIFHHLLDTAGGTFLWVHIVIRKLKNMRYISRGSVQDVLNTTPQELDELYTTLVRAAFREDYDVAILAWVSHAMTPLSIQALEAAVTVMLTDSNSLAECSENKPFLNDDSIRANLGTLVDVIDDTVFLIHQSLLDFLRSKLRIWSEGNPSLELGRPNVMLGRACLKRLNFNDFNLEKETLALKDCQASLAMQPANGIRYCAQDLYEEDPFLFYASNYWYSHIESAEDLGDYMNNLLRILQGPNNCVWLRRLTKLLEHPKSRFRRDSLEKLLHSVPHIAAFLNSAWLVRVVRDKALPNLSDTFTDDCLRLATESGAVDSFRELLREGISPRLTITEEVVTVIAGQGINGKEMMELLLERRDDEIKITLEVLTAAAGNYLQGKEMLDLLLEQRDRQNQSFTTVLTTEADRNNKNREVLDCVLEGSQQKLPLAVEILTEAANNYFQGKEILEFLLEKRGDEVRIFDKVVLAAARNDNQGKEILELLLDKRCDEVQVSDEVVTEAARDFRHGKESLELLLEKRGDEIQVSPNTVRAAAGNCFHGKEILELLFEKTGGEIQASREVVTAAAGNWIQGEQILELLFERRGDEVQVSLEVLTAASSNYSQWREIFELLLERRGHQVVEAIDVLPSRWKKTLQLILEKWGDEFQFDLSTAIATAEAEDGSSSLEILLRERCRKIQMNPDVVLAAADTKNGRSTLEMLLSERGYEIRVLLDVILEAAKTWCRIGALEVLLEKSDDKFQVVREMVRAIVEFDYGPDVLGPLLDKKWDGIQITTDDIVLAAVRSSNWRDFFELLFEKKGDEIQITPKVLITVFDSEDWRDQLELLFEEKGDKIQVTSEVVTAAAESENGKDILGLLFEKKGDEIDIILEAVEASESKARAHSMDLLY</sequence>
<dbReference type="Pfam" id="PF24883">
    <property type="entry name" value="NPHP3_N"/>
    <property type="match status" value="1"/>
</dbReference>
<name>A0ABY6UUV4_BIOOC</name>
<organism evidence="4 5">
    <name type="scientific">Bionectria ochroleuca</name>
    <name type="common">Gliocladium roseum</name>
    <dbReference type="NCBI Taxonomy" id="29856"/>
    <lineage>
        <taxon>Eukaryota</taxon>
        <taxon>Fungi</taxon>
        <taxon>Dikarya</taxon>
        <taxon>Ascomycota</taxon>
        <taxon>Pezizomycotina</taxon>
        <taxon>Sordariomycetes</taxon>
        <taxon>Hypocreomycetidae</taxon>
        <taxon>Hypocreales</taxon>
        <taxon>Bionectriaceae</taxon>
        <taxon>Clonostachys</taxon>
    </lineage>
</organism>
<protein>
    <recommendedName>
        <fullName evidence="3">Nephrocystin 3-like N-terminal domain-containing protein</fullName>
    </recommendedName>
</protein>
<dbReference type="PANTHER" id="PTHR10039">
    <property type="entry name" value="AMELOGENIN"/>
    <property type="match status" value="1"/>
</dbReference>
<keyword evidence="1" id="KW-0677">Repeat</keyword>
<dbReference type="Pfam" id="PF23397">
    <property type="entry name" value="DUF7104"/>
    <property type="match status" value="9"/>
</dbReference>
<dbReference type="SUPFAM" id="SSF52540">
    <property type="entry name" value="P-loop containing nucleoside triphosphate hydrolases"/>
    <property type="match status" value="1"/>
</dbReference>
<dbReference type="PANTHER" id="PTHR10039:SF14">
    <property type="entry name" value="NACHT DOMAIN-CONTAINING PROTEIN"/>
    <property type="match status" value="1"/>
</dbReference>
<accession>A0ABY6UUV4</accession>
<keyword evidence="2" id="KW-0472">Membrane</keyword>
<keyword evidence="2" id="KW-1133">Transmembrane helix</keyword>
<dbReference type="SUPFAM" id="SSF53474">
    <property type="entry name" value="alpha/beta-Hydrolases"/>
    <property type="match status" value="1"/>
</dbReference>
<proteinExistence type="predicted"/>
<dbReference type="EMBL" id="CABFNS010000896">
    <property type="protein sequence ID" value="VUC34820.1"/>
    <property type="molecule type" value="Genomic_DNA"/>
</dbReference>
<comment type="caution">
    <text evidence="4">The sequence shown here is derived from an EMBL/GenBank/DDBJ whole genome shotgun (WGS) entry which is preliminary data.</text>
</comment>
<feature type="transmembrane region" description="Helical" evidence="2">
    <location>
        <begin position="20"/>
        <end position="44"/>
    </location>
</feature>
<evidence type="ECO:0000313" key="5">
    <source>
        <dbReference type="Proteomes" id="UP000766486"/>
    </source>
</evidence>